<feature type="compositionally biased region" description="Basic and acidic residues" evidence="1">
    <location>
        <begin position="1365"/>
        <end position="1374"/>
    </location>
</feature>
<feature type="region of interest" description="Disordered" evidence="1">
    <location>
        <begin position="1217"/>
        <end position="1297"/>
    </location>
</feature>
<reference evidence="3 4" key="1">
    <citation type="journal article" date="2006" name="Nature">
        <title>Insights from the genome of the biotrophic fungal plant pathogen Ustilago maydis.</title>
        <authorList>
            <person name="Kamper J."/>
            <person name="Kahmann R."/>
            <person name="Bolker M."/>
            <person name="Ma L.J."/>
            <person name="Brefort T."/>
            <person name="Saville B.J."/>
            <person name="Banuett F."/>
            <person name="Kronstad J.W."/>
            <person name="Gold S.E."/>
            <person name="Muller O."/>
            <person name="Perlin M.H."/>
            <person name="Wosten H.A."/>
            <person name="de Vries R."/>
            <person name="Ruiz-Herrera J."/>
            <person name="Reynaga-Pena C.G."/>
            <person name="Snetselaar K."/>
            <person name="McCann M."/>
            <person name="Perez-Martin J."/>
            <person name="Feldbrugge M."/>
            <person name="Basse C.W."/>
            <person name="Steinberg G."/>
            <person name="Ibeas J.I."/>
            <person name="Holloman W."/>
            <person name="Guzman P."/>
            <person name="Farman M."/>
            <person name="Stajich J.E."/>
            <person name="Sentandreu R."/>
            <person name="Gonzalez-Prieto J.M."/>
            <person name="Kennell J.C."/>
            <person name="Molina L."/>
            <person name="Schirawski J."/>
            <person name="Mendoza-Mendoza A."/>
            <person name="Greilinger D."/>
            <person name="Munch K."/>
            <person name="Rossel N."/>
            <person name="Scherer M."/>
            <person name="Vranes M."/>
            <person name="Ladendorf O."/>
            <person name="Vincon V."/>
            <person name="Fuchs U."/>
            <person name="Sandrock B."/>
            <person name="Meng S."/>
            <person name="Ho E.C."/>
            <person name="Cahill M.J."/>
            <person name="Boyce K.J."/>
            <person name="Klose J."/>
            <person name="Klosterman S.J."/>
            <person name="Deelstra H.J."/>
            <person name="Ortiz-Castellanos L."/>
            <person name="Li W."/>
            <person name="Sanchez-Alonso P."/>
            <person name="Schreier P.H."/>
            <person name="Hauser-Hahn I."/>
            <person name="Vaupel M."/>
            <person name="Koopmann E."/>
            <person name="Friedrich G."/>
            <person name="Voss H."/>
            <person name="Schluter T."/>
            <person name="Margolis J."/>
            <person name="Platt D."/>
            <person name="Swimmer C."/>
            <person name="Gnirke A."/>
            <person name="Chen F."/>
            <person name="Vysotskaia V."/>
            <person name="Mannhaupt G."/>
            <person name="Guldener U."/>
            <person name="Munsterkotter M."/>
            <person name="Haase D."/>
            <person name="Oesterheld M."/>
            <person name="Mewes H.W."/>
            <person name="Mauceli E.W."/>
            <person name="DeCaprio D."/>
            <person name="Wade C.M."/>
            <person name="Butler J."/>
            <person name="Young S."/>
            <person name="Jaffe D.B."/>
            <person name="Calvo S."/>
            <person name="Nusbaum C."/>
            <person name="Galagan J."/>
            <person name="Birren B.W."/>
        </authorList>
    </citation>
    <scope>NUCLEOTIDE SEQUENCE [LARGE SCALE GENOMIC DNA]</scope>
    <source>
        <strain evidence="4">DSM 14603 / FGSC 9021 / UM521</strain>
    </source>
</reference>
<dbReference type="eggNOG" id="ENOG502R337">
    <property type="taxonomic scope" value="Eukaryota"/>
</dbReference>
<gene>
    <name evidence="3" type="ORF">UMAG_05760</name>
</gene>
<proteinExistence type="predicted"/>
<evidence type="ECO:0000256" key="1">
    <source>
        <dbReference type="SAM" id="MobiDB-lite"/>
    </source>
</evidence>
<dbReference type="EMBL" id="CM003155">
    <property type="protein sequence ID" value="KIS66979.1"/>
    <property type="molecule type" value="Genomic_DNA"/>
</dbReference>
<dbReference type="InParanoid" id="A0A0D1DRJ1"/>
<evidence type="ECO:0000313" key="4">
    <source>
        <dbReference type="Proteomes" id="UP000000561"/>
    </source>
</evidence>
<keyword evidence="4" id="KW-1185">Reference proteome</keyword>
<dbReference type="GeneID" id="23565559"/>
<dbReference type="OMA" id="MDMVRGN"/>
<dbReference type="RefSeq" id="XP_011391497.1">
    <property type="nucleotide sequence ID" value="XM_011393195.1"/>
</dbReference>
<feature type="transmembrane region" description="Helical" evidence="2">
    <location>
        <begin position="93"/>
        <end position="113"/>
    </location>
</feature>
<feature type="compositionally biased region" description="Basic and acidic residues" evidence="1">
    <location>
        <begin position="1175"/>
        <end position="1186"/>
    </location>
</feature>
<feature type="transmembrane region" description="Helical" evidence="2">
    <location>
        <begin position="165"/>
        <end position="186"/>
    </location>
</feature>
<sequence>MTVLVVVLILLSVGSSLVVLLGVATSILRASLRDVARSSIASRWHAFDVWERLHLVLCLLDALLLLAVTPVFVRYAHSASGDAIGHRALSSAATVFATASVMVLRPAILGALAAGFRCTRSAWRVSIAVTTMALVVALSTIASLVGCSSVTRTSSTCANIHEIKIIMVTSQIVFASLATAGLIILARSSTNNKILTPVRSYRTSIVAARAPSLSLLIHTQPEAWTRHIELDMRTHLTDFGPSREHEASIDYGPEMVHRLLGETAGSRRTADQVAPGSQGYASAAASSANPYRVGSTCSITSRDAFNGLGLGASRVDLAQSADAKSTSGSLASRVLFDDTRRSASAMSRSATQDVLLQKRSDDGQDGRVGGQRGAPEWFSQLPAGLASLWIPIALLSAALWMHIGMQQNFVLLASFCLPAAIALLREIALGCSKTRHNPEHCDVTRAQVAEINNAAASTRTSTSSSSASAVMVIDTPQCIRNRRSHLRSHSCPLESELNGYGHLDLDTGARSSSSAFAFAFAAKHRQSISSARSVPYLSKHWTAGRVSGDRVVAPRSSFVRGLNLMLNPKPKLEVLPNGLQHRSGRLNARTGRAIKSNFRTAVSESAGELLHLPHVEGQETCDSEQTCFTSQDAVQEAQTASLTTWLCTLERDGRSDGPSFASRASADAPLTDVILDMDDTPGSARLRPDEEALYDHAELASPTKRQLAASDSTHTCIQVSPECTPSRGFSCSHDSHSMRTSHSASRLFSEIMDMVRGNARTDTCNNQAGGALSASANQSSKGYESIAAHHVRGLDSANSRDQTIIIHSNETSEFCTATSQLGSRTCLSSHRSATVDATDALAEPDDSMAHSAQTDLARNASTSSTLSLSSISSRIRSLRRTSSVASCTGESPQVKKMRSRTFASAFGIELSMLRKRDAVDSSPSTSSGTCRSLMEYSFTASPSACETSRRGLVDQASGTSPSVMLDGTNKTHRRNASRADSIMDMSDAECGDTIEEMLEDPVDSYSCISNTSTGAPDADQASPLHPLSAHDSLLDEVDLADVTVNEIWDRSHSSDLHSEAPLSRDHMYEAVDLEDAQLMGFDTRRIVARAPFLDTVLEEEAEGELTVEHVESRTSRETLLQQREAEEQRVKKLLLEHEVLFPHKTLSRIDEVTEVATTLRASSFRANSGASSSKSNRESAESTVDEERVHLGLPISLGCRAQEEEAVGSWCGDVTRSTDSIDDGVDERAQAQQGGRVEEKPLPFVTPRSTNRRRVAAQRRASHDTSAAAATNRMTTRSFFSSSASQPPSELQASPESAMRRLGELGLNEGIWSSSPLHLSLDAPGNTSQSFELVSPRSTQRSMLNAARAKLNTDKLLRLDHADSPKREARDRLADIASSSPVGKRLLHKPVKKRRKSRIKRVAVMVARHQFTVVDEDDSLVQRASTRASQSRA</sequence>
<accession>A0A0D1DRJ1</accession>
<feature type="region of interest" description="Disordered" evidence="1">
    <location>
        <begin position="1164"/>
        <end position="1186"/>
    </location>
</feature>
<dbReference type="OrthoDB" id="2554192at2759"/>
<dbReference type="KEGG" id="uma:UMAG_05760"/>
<evidence type="ECO:0000313" key="3">
    <source>
        <dbReference type="EMBL" id="KIS66979.1"/>
    </source>
</evidence>
<keyword evidence="2" id="KW-0812">Transmembrane</keyword>
<keyword evidence="2" id="KW-0472">Membrane</keyword>
<feature type="transmembrane region" description="Helical" evidence="2">
    <location>
        <begin position="381"/>
        <end position="403"/>
    </location>
</feature>
<feature type="region of interest" description="Disordered" evidence="1">
    <location>
        <begin position="1365"/>
        <end position="1397"/>
    </location>
</feature>
<feature type="transmembrane region" description="Helical" evidence="2">
    <location>
        <begin position="53"/>
        <end position="73"/>
    </location>
</feature>
<feature type="region of interest" description="Disordered" evidence="1">
    <location>
        <begin position="347"/>
        <end position="373"/>
    </location>
</feature>
<dbReference type="VEuPathDB" id="FungiDB:UMAG_05760"/>
<organism evidence="3 4">
    <name type="scientific">Mycosarcoma maydis</name>
    <name type="common">Corn smut fungus</name>
    <name type="synonym">Ustilago maydis</name>
    <dbReference type="NCBI Taxonomy" id="5270"/>
    <lineage>
        <taxon>Eukaryota</taxon>
        <taxon>Fungi</taxon>
        <taxon>Dikarya</taxon>
        <taxon>Basidiomycota</taxon>
        <taxon>Ustilaginomycotina</taxon>
        <taxon>Ustilaginomycetes</taxon>
        <taxon>Ustilaginales</taxon>
        <taxon>Ustilaginaceae</taxon>
        <taxon>Mycosarcoma</taxon>
    </lineage>
</organism>
<feature type="transmembrane region" description="Helical" evidence="2">
    <location>
        <begin position="125"/>
        <end position="145"/>
    </location>
</feature>
<feature type="compositionally biased region" description="Basic residues" evidence="1">
    <location>
        <begin position="1385"/>
        <end position="1397"/>
    </location>
</feature>
<evidence type="ECO:0000256" key="2">
    <source>
        <dbReference type="SAM" id="Phobius"/>
    </source>
</evidence>
<feature type="compositionally biased region" description="Low complexity" evidence="1">
    <location>
        <begin position="1278"/>
        <end position="1297"/>
    </location>
</feature>
<feature type="compositionally biased region" description="Polar residues" evidence="1">
    <location>
        <begin position="1264"/>
        <end position="1277"/>
    </location>
</feature>
<name>A0A0D1DRJ1_MYCMD</name>
<feature type="transmembrane region" description="Helical" evidence="2">
    <location>
        <begin position="6"/>
        <end position="32"/>
    </location>
</feature>
<feature type="compositionally biased region" description="Low complexity" evidence="1">
    <location>
        <begin position="1164"/>
        <end position="1174"/>
    </location>
</feature>
<keyword evidence="2" id="KW-1133">Transmembrane helix</keyword>
<dbReference type="Proteomes" id="UP000000561">
    <property type="component" value="Chromosome 16"/>
</dbReference>
<feature type="region of interest" description="Disordered" evidence="1">
    <location>
        <begin position="952"/>
        <end position="977"/>
    </location>
</feature>
<feature type="compositionally biased region" description="Basic and acidic residues" evidence="1">
    <location>
        <begin position="356"/>
        <end position="365"/>
    </location>
</feature>
<protein>
    <submittedName>
        <fullName evidence="3">Uncharacterized protein</fullName>
    </submittedName>
</protein>